<dbReference type="InterPro" id="IPR018060">
    <property type="entry name" value="HTH_AraC"/>
</dbReference>
<evidence type="ECO:0000256" key="1">
    <source>
        <dbReference type="ARBA" id="ARBA00023015"/>
    </source>
</evidence>
<sequence>MRYVLNTSRQVYMNKINLAQDYIEKHLAEALTVEQLAAIASFSPFHFQRIYRQITGESLYAYIKRLRLEKAVFLLLGNKERSIQDIALSLGFANQASFAKAFKGKFGKSASEFRRLDDGQNGNKIQEADVSKNGKVYDEKIKYTIPIELSVQTMASTHVVYVRHTGPYKGDSALFKSLFTKLYTYAQLKDYVKSDSKWYAVYHDFGDLTMEEQLRVSACMSTHEGVETEGEYGSMILEGGKYAVGRFLLKDDAYQLAWNYMLSKWLPESGCVPDDRMFFEYFPPQDYGEGKEERMVDIFIPITPLS</sequence>
<dbReference type="SUPFAM" id="SSF55136">
    <property type="entry name" value="Probable bacterial effector-binding domain"/>
    <property type="match status" value="1"/>
</dbReference>
<evidence type="ECO:0000313" key="5">
    <source>
        <dbReference type="EMBL" id="QUI22182.1"/>
    </source>
</evidence>
<dbReference type="Pfam" id="PF06445">
    <property type="entry name" value="GyrI-like"/>
    <property type="match status" value="1"/>
</dbReference>
<dbReference type="AlphaFoldDB" id="A0A8J8SGA9"/>
<keyword evidence="3" id="KW-0804">Transcription</keyword>
<dbReference type="PROSITE" id="PS01124">
    <property type="entry name" value="HTH_ARAC_FAMILY_2"/>
    <property type="match status" value="1"/>
</dbReference>
<dbReference type="Gene3D" id="3.20.80.10">
    <property type="entry name" value="Regulatory factor, effector binding domain"/>
    <property type="match status" value="1"/>
</dbReference>
<dbReference type="InterPro" id="IPR050908">
    <property type="entry name" value="SmbC-like"/>
</dbReference>
<dbReference type="InterPro" id="IPR011256">
    <property type="entry name" value="Reg_factor_effector_dom_sf"/>
</dbReference>
<organism evidence="5 6">
    <name type="scientific">Vallitalea pronyensis</name>
    <dbReference type="NCBI Taxonomy" id="1348613"/>
    <lineage>
        <taxon>Bacteria</taxon>
        <taxon>Bacillati</taxon>
        <taxon>Bacillota</taxon>
        <taxon>Clostridia</taxon>
        <taxon>Lachnospirales</taxon>
        <taxon>Vallitaleaceae</taxon>
        <taxon>Vallitalea</taxon>
    </lineage>
</organism>
<dbReference type="Proteomes" id="UP000683246">
    <property type="component" value="Chromosome"/>
</dbReference>
<gene>
    <name evidence="5" type="ORF">HZI73_07660</name>
</gene>
<dbReference type="SMART" id="SM00871">
    <property type="entry name" value="AraC_E_bind"/>
    <property type="match status" value="1"/>
</dbReference>
<dbReference type="KEGG" id="vpy:HZI73_07660"/>
<dbReference type="Gene3D" id="1.10.10.60">
    <property type="entry name" value="Homeodomain-like"/>
    <property type="match status" value="2"/>
</dbReference>
<dbReference type="PRINTS" id="PR00032">
    <property type="entry name" value="HTHARAC"/>
</dbReference>
<dbReference type="SMART" id="SM00342">
    <property type="entry name" value="HTH_ARAC"/>
    <property type="match status" value="1"/>
</dbReference>
<evidence type="ECO:0000256" key="3">
    <source>
        <dbReference type="ARBA" id="ARBA00023163"/>
    </source>
</evidence>
<accession>A0A8J8SGA9</accession>
<feature type="domain" description="HTH araC/xylS-type" evidence="4">
    <location>
        <begin position="17"/>
        <end position="116"/>
    </location>
</feature>
<dbReference type="GO" id="GO:0043565">
    <property type="term" value="F:sequence-specific DNA binding"/>
    <property type="evidence" value="ECO:0007669"/>
    <property type="project" value="InterPro"/>
</dbReference>
<dbReference type="SUPFAM" id="SSF46689">
    <property type="entry name" value="Homeodomain-like"/>
    <property type="match status" value="2"/>
</dbReference>
<protein>
    <submittedName>
        <fullName evidence="5">AraC family transcriptional regulator</fullName>
    </submittedName>
</protein>
<keyword evidence="1" id="KW-0805">Transcription regulation</keyword>
<keyword evidence="6" id="KW-1185">Reference proteome</keyword>
<dbReference type="Pfam" id="PF12833">
    <property type="entry name" value="HTH_18"/>
    <property type="match status" value="1"/>
</dbReference>
<keyword evidence="2" id="KW-0238">DNA-binding</keyword>
<reference evidence="5" key="1">
    <citation type="submission" date="2020-07" db="EMBL/GenBank/DDBJ databases">
        <title>Vallitalea pronyensis genome.</title>
        <authorList>
            <person name="Postec A."/>
        </authorList>
    </citation>
    <scope>NUCLEOTIDE SEQUENCE</scope>
    <source>
        <strain evidence="5">FatNI3</strain>
    </source>
</reference>
<evidence type="ECO:0000259" key="4">
    <source>
        <dbReference type="PROSITE" id="PS01124"/>
    </source>
</evidence>
<name>A0A8J8SGA9_9FIRM</name>
<evidence type="ECO:0000313" key="6">
    <source>
        <dbReference type="Proteomes" id="UP000683246"/>
    </source>
</evidence>
<dbReference type="InterPro" id="IPR020449">
    <property type="entry name" value="Tscrpt_reg_AraC-type_HTH"/>
</dbReference>
<evidence type="ECO:0000256" key="2">
    <source>
        <dbReference type="ARBA" id="ARBA00023125"/>
    </source>
</evidence>
<dbReference type="InterPro" id="IPR029442">
    <property type="entry name" value="GyrI-like"/>
</dbReference>
<dbReference type="PANTHER" id="PTHR40055">
    <property type="entry name" value="TRANSCRIPTIONAL REGULATOR YGIV-RELATED"/>
    <property type="match status" value="1"/>
</dbReference>
<dbReference type="InterPro" id="IPR009057">
    <property type="entry name" value="Homeodomain-like_sf"/>
</dbReference>
<dbReference type="EMBL" id="CP058649">
    <property type="protein sequence ID" value="QUI22182.1"/>
    <property type="molecule type" value="Genomic_DNA"/>
</dbReference>
<dbReference type="RefSeq" id="WP_212697662.1">
    <property type="nucleotide sequence ID" value="NZ_CP058649.1"/>
</dbReference>
<proteinExistence type="predicted"/>
<dbReference type="PANTHER" id="PTHR40055:SF1">
    <property type="entry name" value="TRANSCRIPTIONAL REGULATOR YGIV-RELATED"/>
    <property type="match status" value="1"/>
</dbReference>
<dbReference type="GO" id="GO:0003700">
    <property type="term" value="F:DNA-binding transcription factor activity"/>
    <property type="evidence" value="ECO:0007669"/>
    <property type="project" value="InterPro"/>
</dbReference>
<dbReference type="InterPro" id="IPR010499">
    <property type="entry name" value="AraC_E-bd"/>
</dbReference>